<dbReference type="Proteomes" id="UP000319213">
    <property type="component" value="Unassembled WGS sequence"/>
</dbReference>
<organism evidence="1 2">
    <name type="scientific">Thermopolyspora flexuosa</name>
    <dbReference type="NCBI Taxonomy" id="103836"/>
    <lineage>
        <taxon>Bacteria</taxon>
        <taxon>Bacillati</taxon>
        <taxon>Actinomycetota</taxon>
        <taxon>Actinomycetes</taxon>
        <taxon>Streptosporangiales</taxon>
        <taxon>Streptosporangiaceae</taxon>
        <taxon>Thermopolyspora</taxon>
    </lineage>
</organism>
<evidence type="ECO:0000313" key="2">
    <source>
        <dbReference type="Proteomes" id="UP000319213"/>
    </source>
</evidence>
<evidence type="ECO:0000313" key="1">
    <source>
        <dbReference type="EMBL" id="TQM77655.1"/>
    </source>
</evidence>
<accession>A0A543J495</accession>
<keyword evidence="2" id="KW-1185">Reference proteome</keyword>
<sequence length="159" mass="17352">MTQQMLLLDFSSDDYVIVDEADAPTGPTDRITVVTAGGRPVAAFGPQGELGIRIYPGSASVGIMRYVEFSELTGRKLLVVLTGPDDEIVGVIRPDVVYRLAFYLLPTELKREVVELPGPPERTSRTKVACPHCGRRASYPLVEPGETTCLFCGEVLRPE</sequence>
<dbReference type="OrthoDB" id="9846549at2"/>
<dbReference type="RefSeq" id="WP_142261352.1">
    <property type="nucleotide sequence ID" value="NZ_BMPV01000002.1"/>
</dbReference>
<gene>
    <name evidence="1" type="ORF">FHX40_4426</name>
</gene>
<protein>
    <submittedName>
        <fullName evidence="1">Uncharacterized protein</fullName>
    </submittedName>
</protein>
<dbReference type="EMBL" id="VFPQ01000001">
    <property type="protein sequence ID" value="TQM77655.1"/>
    <property type="molecule type" value="Genomic_DNA"/>
</dbReference>
<reference evidence="1 2" key="1">
    <citation type="submission" date="2019-06" db="EMBL/GenBank/DDBJ databases">
        <title>Sequencing the genomes of 1000 actinobacteria strains.</title>
        <authorList>
            <person name="Klenk H.-P."/>
        </authorList>
    </citation>
    <scope>NUCLEOTIDE SEQUENCE [LARGE SCALE GENOMIC DNA]</scope>
    <source>
        <strain evidence="1 2">DSM 43186</strain>
    </source>
</reference>
<dbReference type="AlphaFoldDB" id="A0A543J495"/>
<comment type="caution">
    <text evidence="1">The sequence shown here is derived from an EMBL/GenBank/DDBJ whole genome shotgun (WGS) entry which is preliminary data.</text>
</comment>
<name>A0A543J495_9ACTN</name>
<proteinExistence type="predicted"/>